<dbReference type="Gene3D" id="3.30.70.260">
    <property type="match status" value="1"/>
</dbReference>
<dbReference type="InterPro" id="IPR045865">
    <property type="entry name" value="ACT-like_dom_sf"/>
</dbReference>
<protein>
    <recommendedName>
        <fullName evidence="1">NIL domain-containing protein</fullName>
    </recommendedName>
</protein>
<evidence type="ECO:0000259" key="1">
    <source>
        <dbReference type="Pfam" id="PF09383"/>
    </source>
</evidence>
<dbReference type="Pfam" id="PF09383">
    <property type="entry name" value="NIL"/>
    <property type="match status" value="1"/>
</dbReference>
<name>A0A0F9K763_9ZZZZ</name>
<dbReference type="AlphaFoldDB" id="A0A0F9K763"/>
<dbReference type="InterPro" id="IPR012675">
    <property type="entry name" value="Beta-grasp_dom_sf"/>
</dbReference>
<evidence type="ECO:0000313" key="2">
    <source>
        <dbReference type="EMBL" id="KKM77979.1"/>
    </source>
</evidence>
<gene>
    <name evidence="2" type="ORF">LCGC14_1364520</name>
</gene>
<comment type="caution">
    <text evidence="2">The sequence shown here is derived from an EMBL/GenBank/DDBJ whole genome shotgun (WGS) entry which is preliminary data.</text>
</comment>
<feature type="non-terminal residue" evidence="2">
    <location>
        <position position="1"/>
    </location>
</feature>
<accession>A0A0F9K763</accession>
<feature type="domain" description="NIL" evidence="1">
    <location>
        <begin position="55"/>
        <end position="118"/>
    </location>
</feature>
<reference evidence="2" key="1">
    <citation type="journal article" date="2015" name="Nature">
        <title>Complex archaea that bridge the gap between prokaryotes and eukaryotes.</title>
        <authorList>
            <person name="Spang A."/>
            <person name="Saw J.H."/>
            <person name="Jorgensen S.L."/>
            <person name="Zaremba-Niedzwiedzka K."/>
            <person name="Martijn J."/>
            <person name="Lind A.E."/>
            <person name="van Eijk R."/>
            <person name="Schleper C."/>
            <person name="Guy L."/>
            <person name="Ettema T.J."/>
        </authorList>
    </citation>
    <scope>NUCLEOTIDE SEQUENCE</scope>
</reference>
<dbReference type="InterPro" id="IPR016155">
    <property type="entry name" value="Mopterin_synth/thiamin_S_b"/>
</dbReference>
<sequence>CDAEGSVRRHFNIHVNEGEDIRLGEGIDTPLTDGDTVTILSAIAGGGDVVKKIWLTVPADQVNRPLIWEAGQKFKVVTNVRQASVSKELGLVGLELSGPAEEVAKAIEFFVSQGVSVEPVELDVVE</sequence>
<dbReference type="EMBL" id="LAZR01008563">
    <property type="protein sequence ID" value="KKM77979.1"/>
    <property type="molecule type" value="Genomic_DNA"/>
</dbReference>
<dbReference type="InterPro" id="IPR003749">
    <property type="entry name" value="ThiS/MoaD-like"/>
</dbReference>
<dbReference type="Gene3D" id="3.10.20.30">
    <property type="match status" value="1"/>
</dbReference>
<dbReference type="SUPFAM" id="SSF54285">
    <property type="entry name" value="MoaD/ThiS"/>
    <property type="match status" value="1"/>
</dbReference>
<dbReference type="SUPFAM" id="SSF55021">
    <property type="entry name" value="ACT-like"/>
    <property type="match status" value="1"/>
</dbReference>
<dbReference type="InterPro" id="IPR018449">
    <property type="entry name" value="NIL_domain"/>
</dbReference>
<proteinExistence type="predicted"/>
<dbReference type="Pfam" id="PF02597">
    <property type="entry name" value="ThiS"/>
    <property type="match status" value="1"/>
</dbReference>
<organism evidence="2">
    <name type="scientific">marine sediment metagenome</name>
    <dbReference type="NCBI Taxonomy" id="412755"/>
    <lineage>
        <taxon>unclassified sequences</taxon>
        <taxon>metagenomes</taxon>
        <taxon>ecological metagenomes</taxon>
    </lineage>
</organism>